<evidence type="ECO:0000256" key="4">
    <source>
        <dbReference type="ARBA" id="ARBA00022597"/>
    </source>
</evidence>
<feature type="domain" description="Phosphotransferase system EIIC" evidence="9">
    <location>
        <begin position="13"/>
        <end position="338"/>
    </location>
</feature>
<sequence length="345" mass="35547">MEETITPKRFLNKILAGTATGIIVGLIPNAVLSVILGAFGDNSFAVTWTQTTELFQIATPAVIGFLIGLQFNLNPMRMSVVGVAALIGSGSIQFDDEAGAFIGAGTGDIINTMITAAVAVGLILLIGDRFGSVEIIGMPIIVGTGASLVGVYLFPYVTAISTAIGTAINTFTTLQPILMSILISCSFALLIISPISTIAIGLAIQLDGVAAGAAAMGVGATTIVLVVNSWKINKPGITIAIALGAMKMMMPNLFRKPVILVPCFFTAIVTAIPVALLEITGTPSSAGFGLVGLVGPFAAIDGGQAPIMALVCWIVIPAVAAIVSQYACEKVLNLYNRQEVFEFLG</sequence>
<keyword evidence="5 8" id="KW-0812">Transmembrane</keyword>
<proteinExistence type="predicted"/>
<feature type="transmembrane region" description="Helical" evidence="8">
    <location>
        <begin position="259"/>
        <end position="277"/>
    </location>
</feature>
<evidence type="ECO:0000256" key="8">
    <source>
        <dbReference type="SAM" id="Phobius"/>
    </source>
</evidence>
<dbReference type="GO" id="GO:0005886">
    <property type="term" value="C:plasma membrane"/>
    <property type="evidence" value="ECO:0007669"/>
    <property type="project" value="UniProtKB-SubCell"/>
</dbReference>
<evidence type="ECO:0000256" key="2">
    <source>
        <dbReference type="ARBA" id="ARBA00022448"/>
    </source>
</evidence>
<evidence type="ECO:0000259" key="9">
    <source>
        <dbReference type="Pfam" id="PF13303"/>
    </source>
</evidence>
<gene>
    <name evidence="10" type="ORF">TMUPMC115_2030</name>
</gene>
<feature type="transmembrane region" description="Helical" evidence="8">
    <location>
        <begin position="14"/>
        <end position="39"/>
    </location>
</feature>
<organism evidence="10 11">
    <name type="scientific">Tetragenococcus muriaticus PMC-11-5</name>
    <dbReference type="NCBI Taxonomy" id="1302649"/>
    <lineage>
        <taxon>Bacteria</taxon>
        <taxon>Bacillati</taxon>
        <taxon>Bacillota</taxon>
        <taxon>Bacilli</taxon>
        <taxon>Lactobacillales</taxon>
        <taxon>Enterococcaceae</taxon>
        <taxon>Tetragenococcus</taxon>
    </lineage>
</organism>
<evidence type="ECO:0000256" key="3">
    <source>
        <dbReference type="ARBA" id="ARBA00022475"/>
    </source>
</evidence>
<evidence type="ECO:0000256" key="7">
    <source>
        <dbReference type="ARBA" id="ARBA00023136"/>
    </source>
</evidence>
<keyword evidence="6 8" id="KW-1133">Transmembrane helix</keyword>
<dbReference type="GO" id="GO:0008982">
    <property type="term" value="F:protein-N(PI)-phosphohistidine-sugar phosphotransferase activity"/>
    <property type="evidence" value="ECO:0007669"/>
    <property type="project" value="InterPro"/>
</dbReference>
<keyword evidence="2" id="KW-0813">Transport</keyword>
<keyword evidence="3" id="KW-1003">Cell membrane</keyword>
<dbReference type="RefSeq" id="WP_038026557.1">
    <property type="nucleotide sequence ID" value="NZ_JPVU01000225.1"/>
</dbReference>
<protein>
    <submittedName>
        <fullName evidence="10">Membrane protein</fullName>
        <ecNumber evidence="10">2.7.1.69</ecNumber>
    </submittedName>
</protein>
<comment type="caution">
    <text evidence="10">The sequence shown here is derived from an EMBL/GenBank/DDBJ whole genome shotgun (WGS) entry which is preliminary data.</text>
</comment>
<accession>A0A091C279</accession>
<dbReference type="EMBL" id="JPVU01000225">
    <property type="protein sequence ID" value="KFN90172.1"/>
    <property type="molecule type" value="Genomic_DNA"/>
</dbReference>
<keyword evidence="10" id="KW-0808">Transferase</keyword>
<dbReference type="OrthoDB" id="396983at2"/>
<dbReference type="AlphaFoldDB" id="A0A091C279"/>
<comment type="subcellular location">
    <subcellularLocation>
        <location evidence="1">Cell membrane</location>
        <topology evidence="1">Multi-pass membrane protein</topology>
    </subcellularLocation>
</comment>
<evidence type="ECO:0000313" key="11">
    <source>
        <dbReference type="Proteomes" id="UP000029380"/>
    </source>
</evidence>
<feature type="transmembrane region" description="Helical" evidence="8">
    <location>
        <begin position="54"/>
        <end position="71"/>
    </location>
</feature>
<dbReference type="PATRIC" id="fig|1302649.3.peg.2027"/>
<feature type="transmembrane region" description="Helical" evidence="8">
    <location>
        <begin position="307"/>
        <end position="327"/>
    </location>
</feature>
<dbReference type="Pfam" id="PF13303">
    <property type="entry name" value="PTS_EIIC_2"/>
    <property type="match status" value="1"/>
</dbReference>
<dbReference type="EC" id="2.7.1.69" evidence="10"/>
<evidence type="ECO:0000313" key="10">
    <source>
        <dbReference type="EMBL" id="KFN90172.1"/>
    </source>
</evidence>
<reference evidence="10 11" key="1">
    <citation type="submission" date="2014-08" db="EMBL/GenBank/DDBJ databases">
        <title>Genome sequence of Tetragenococcus muriaticus.</title>
        <authorList>
            <person name="Chuea-nongthon C."/>
            <person name="Rodtong S."/>
            <person name="Yongsawatdigul J."/>
            <person name="Steele J.L."/>
            <person name="Liu X.-y."/>
            <person name="Speers J."/>
            <person name="Glasner J.D."/>
            <person name="Neeno-Eckwall E.C."/>
        </authorList>
    </citation>
    <scope>NUCLEOTIDE SEQUENCE [LARGE SCALE GENOMIC DNA]</scope>
    <source>
        <strain evidence="10 11">PMC-11-5</strain>
    </source>
</reference>
<evidence type="ECO:0000256" key="5">
    <source>
        <dbReference type="ARBA" id="ARBA00022692"/>
    </source>
</evidence>
<dbReference type="GO" id="GO:0009401">
    <property type="term" value="P:phosphoenolpyruvate-dependent sugar phosphotransferase system"/>
    <property type="evidence" value="ECO:0007669"/>
    <property type="project" value="InterPro"/>
</dbReference>
<evidence type="ECO:0000256" key="1">
    <source>
        <dbReference type="ARBA" id="ARBA00004651"/>
    </source>
</evidence>
<feature type="transmembrane region" description="Helical" evidence="8">
    <location>
        <begin position="138"/>
        <end position="157"/>
    </location>
</feature>
<feature type="transmembrane region" description="Helical" evidence="8">
    <location>
        <begin position="100"/>
        <end position="126"/>
    </location>
</feature>
<name>A0A091C279_9ENTE</name>
<dbReference type="Proteomes" id="UP000029380">
    <property type="component" value="Unassembled WGS sequence"/>
</dbReference>
<keyword evidence="4" id="KW-0762">Sugar transport</keyword>
<dbReference type="InterPro" id="IPR003352">
    <property type="entry name" value="PTS_EIIC"/>
</dbReference>
<feature type="transmembrane region" description="Helical" evidence="8">
    <location>
        <begin position="177"/>
        <end position="202"/>
    </location>
</feature>
<keyword evidence="7 8" id="KW-0472">Membrane</keyword>
<evidence type="ECO:0000256" key="6">
    <source>
        <dbReference type="ARBA" id="ARBA00022989"/>
    </source>
</evidence>
<feature type="transmembrane region" description="Helical" evidence="8">
    <location>
        <begin position="209"/>
        <end position="230"/>
    </location>
</feature>